<proteinExistence type="predicted"/>
<evidence type="ECO:0000256" key="1">
    <source>
        <dbReference type="SAM" id="MobiDB-lite"/>
    </source>
</evidence>
<evidence type="ECO:0000313" key="3">
    <source>
        <dbReference type="Proteomes" id="UP000527355"/>
    </source>
</evidence>
<feature type="compositionally biased region" description="Basic and acidic residues" evidence="1">
    <location>
        <begin position="664"/>
        <end position="673"/>
    </location>
</feature>
<feature type="compositionally biased region" description="Basic and acidic residues" evidence="1">
    <location>
        <begin position="883"/>
        <end position="892"/>
    </location>
</feature>
<feature type="compositionally biased region" description="Low complexity" evidence="1">
    <location>
        <begin position="215"/>
        <end position="224"/>
    </location>
</feature>
<feature type="compositionally biased region" description="Basic and acidic residues" evidence="1">
    <location>
        <begin position="339"/>
        <end position="355"/>
    </location>
</feature>
<dbReference type="VEuPathDB" id="HostDB:GeneID_118679547"/>
<feature type="compositionally biased region" description="Gly residues" evidence="1">
    <location>
        <begin position="697"/>
        <end position="714"/>
    </location>
</feature>
<keyword evidence="3" id="KW-1185">Reference proteome</keyword>
<feature type="compositionally biased region" description="Pro residues" evidence="1">
    <location>
        <begin position="241"/>
        <end position="257"/>
    </location>
</feature>
<feature type="compositionally biased region" description="Pro residues" evidence="1">
    <location>
        <begin position="426"/>
        <end position="437"/>
    </location>
</feature>
<dbReference type="PANTHER" id="PTHR14038">
    <property type="entry name" value="BAT2 HLA-B-ASSOCIATED TRANSCRIPT 2"/>
    <property type="match status" value="1"/>
</dbReference>
<feature type="region of interest" description="Disordered" evidence="1">
    <location>
        <begin position="84"/>
        <end position="1176"/>
    </location>
</feature>
<comment type="caution">
    <text evidence="2">The sequence shown here is derived from an EMBL/GenBank/DDBJ whole genome shotgun (WGS) entry which is preliminary data.</text>
</comment>
<feature type="compositionally biased region" description="Polar residues" evidence="1">
    <location>
        <begin position="935"/>
        <end position="961"/>
    </location>
</feature>
<gene>
    <name evidence="2" type="ORF">mMyoMyo1_015869</name>
</gene>
<feature type="compositionally biased region" description="Pro residues" evidence="1">
    <location>
        <begin position="788"/>
        <end position="805"/>
    </location>
</feature>
<organism evidence="2 3">
    <name type="scientific">Myotis myotis</name>
    <name type="common">Greater mouse-eared bat</name>
    <name type="synonym">Vespertilio myotis</name>
    <dbReference type="NCBI Taxonomy" id="51298"/>
    <lineage>
        <taxon>Eukaryota</taxon>
        <taxon>Metazoa</taxon>
        <taxon>Chordata</taxon>
        <taxon>Craniata</taxon>
        <taxon>Vertebrata</taxon>
        <taxon>Euteleostomi</taxon>
        <taxon>Mammalia</taxon>
        <taxon>Eutheria</taxon>
        <taxon>Laurasiatheria</taxon>
        <taxon>Chiroptera</taxon>
        <taxon>Yangochiroptera</taxon>
        <taxon>Vespertilionidae</taxon>
        <taxon>Myotis</taxon>
    </lineage>
</organism>
<evidence type="ECO:0000313" key="2">
    <source>
        <dbReference type="EMBL" id="KAF6276732.1"/>
    </source>
</evidence>
<dbReference type="InterPro" id="IPR033184">
    <property type="entry name" value="PRRC2"/>
</dbReference>
<feature type="compositionally biased region" description="Pro residues" evidence="1">
    <location>
        <begin position="465"/>
        <end position="475"/>
    </location>
</feature>
<dbReference type="GO" id="GO:0030154">
    <property type="term" value="P:cell differentiation"/>
    <property type="evidence" value="ECO:0007669"/>
    <property type="project" value="TreeGrafter"/>
</dbReference>
<protein>
    <submittedName>
        <fullName evidence="2">Proline rich coiled-coil 2A</fullName>
    </submittedName>
</protein>
<name>A0A7J7RKQ9_MYOMY</name>
<feature type="compositionally biased region" description="Basic and acidic residues" evidence="1">
    <location>
        <begin position="399"/>
        <end position="415"/>
    </location>
</feature>
<feature type="compositionally biased region" description="Basic and acidic residues" evidence="1">
    <location>
        <begin position="204"/>
        <end position="214"/>
    </location>
</feature>
<feature type="region of interest" description="Disordered" evidence="1">
    <location>
        <begin position="23"/>
        <end position="71"/>
    </location>
</feature>
<feature type="compositionally biased region" description="Basic and acidic residues" evidence="1">
    <location>
        <begin position="1419"/>
        <end position="1441"/>
    </location>
</feature>
<feature type="compositionally biased region" description="Basic and acidic residues" evidence="1">
    <location>
        <begin position="55"/>
        <end position="68"/>
    </location>
</feature>
<accession>A0A7J7RKQ9</accession>
<feature type="compositionally biased region" description="Polar residues" evidence="1">
    <location>
        <begin position="767"/>
        <end position="776"/>
    </location>
</feature>
<feature type="compositionally biased region" description="Basic and acidic residues" evidence="1">
    <location>
        <begin position="171"/>
        <end position="180"/>
    </location>
</feature>
<dbReference type="PANTHER" id="PTHR14038:SF5">
    <property type="entry name" value="PROTEIN PRRC2A"/>
    <property type="match status" value="1"/>
</dbReference>
<feature type="compositionally biased region" description="Basic and acidic residues" evidence="1">
    <location>
        <begin position="550"/>
        <end position="565"/>
    </location>
</feature>
<dbReference type="Proteomes" id="UP000527355">
    <property type="component" value="Unassembled WGS sequence"/>
</dbReference>
<feature type="compositionally biased region" description="Pro residues" evidence="1">
    <location>
        <begin position="134"/>
        <end position="158"/>
    </location>
</feature>
<feature type="compositionally biased region" description="Basic and acidic residues" evidence="1">
    <location>
        <begin position="622"/>
        <end position="631"/>
    </location>
</feature>
<feature type="compositionally biased region" description="Basic and acidic residues" evidence="1">
    <location>
        <begin position="262"/>
        <end position="273"/>
    </location>
</feature>
<feature type="region of interest" description="Disordered" evidence="1">
    <location>
        <begin position="1392"/>
        <end position="1441"/>
    </location>
</feature>
<sequence>MPPMNFDPRWMMIPPYVDPRLLQGRPPLDFYPPGVHPSGLVPRERSDSGGSSSEPFERHAGPLLRDRGTPPVDAKLAWVGDVFTTTPADPRPLTSPLRQAADEDDKGMRSETPPVPPPPPYLASYPGFPDNGTPGPPLPRFPPEEPTAPGARPLPWPPGNDEAAKIQASPPKKETPKEETPQLTGPEANRKPPRGVGGQGPPPARRESRTETRWGPRPGSSRRGGPPEEPGAPPRRAGPIKKPPPPAKVQELPPKPPEQGDETLKVPKPDPLKTAKGKMGGPKETPPPSGNLSPAPRLRRDYSYERVGPTSCRGRGRGEYFARGRGFRGTYGGRGRGGRSREFRSYREFRGDDGRAGGAGGPSHPPAPRGRTASETRSEGSEYEEIPKRRRQRGSETGSETHESDLAPSDKEAPPPKEGVLTQVPLAPPPSGAPSPAPARFSTARGGRVFTPRGVPSRRGRGGGRPPPPICPSWTPPAKSLAPKKPPAGPLPSKEPLKEKLIPGPLSPMARGGSSAGSNLSMAVEDGERPRRRRHGRAQQQDKPPRFRRLKQERESAARGAEGRRSSPALPSSTPGPEEALSTVAVPPPPRRAAAKSPDLSNQNSDQANEEWETASESSDFASERRGDKEAPPPALLTSKMVGTPGGGGGGAGPGITTMSRGDLSQRAKDLSKRSFSSQRPGMERQSRRPGPSSKAGSGGGGAGGGPGGRTGPGRGDKRSWPSPKNRSRPPEERPAGLPLPPPPPSSSAVFRLDRVIHSNPAGIQQALAQLSSRQGSAAAPGGHPRPKPGPPLTPQGPSPRPPTLYDPQRANDNGIGIGSDLHFQEPGPMVRGVGGTPQDAAGVNPFPPKRRERPPRKPELLQEESLPPHSSGFLGPKPEGPGPHRESRDAGTEALSPHIWNRLHTATSRKSYQPGPMEPWMEPLSPFEDVAATEMSQSDSGVDLSGDSQVSSGPCSQRSSPDGGLKGAAEGPPKRPGGPSPLNAVPGEGPPGSEPSEPPRRRPLAPPDGDRKELPREQPLPPGPIGTERLQRADRGPEPGSLRPSRRPGPPGQFGASDKDSDLRLAVGDSLKAEKELTASVTEAIPVSRNWELLPSASASTEPQPQPRSLGPGHCGPEPSSAGQRLYPEIFYGSPGPPSSQVSGGAIDSQLHPNSGGFRSGTPVHPYRSQPLYLPPGPAPPSALLSGVAVKGQFLDFSALQAAELGKLPAGVLYPPPSFLYSPAFCPSPLPDPPLLQVRQDLPSPSDFYSTPLQPGGQSGFLPSGAAQQMLLPMMDSQLPVVNFGSLPPPPLSLLPVGPALQPPSLAVRPPPAPRVLPSPARPFPPSLGRAELHAVELKSFQDYRKLSSNLGGPGSSCTLPAGRSFSGLSSRLKATPSTYSGVFRTQHIDLHQQASPPDALRWMPKPWERTGPPSREGSSRRAEEPGSRGDKEPRLPPPC</sequence>
<feature type="compositionally biased region" description="Gly residues" evidence="1">
    <location>
        <begin position="644"/>
        <end position="654"/>
    </location>
</feature>
<dbReference type="EMBL" id="JABWUV010000026">
    <property type="protein sequence ID" value="KAF6276732.1"/>
    <property type="molecule type" value="Genomic_DNA"/>
</dbReference>
<reference evidence="2 3" key="1">
    <citation type="journal article" date="2020" name="Nature">
        <title>Six reference-quality genomes reveal evolution of bat adaptations.</title>
        <authorList>
            <person name="Jebb D."/>
            <person name="Huang Z."/>
            <person name="Pippel M."/>
            <person name="Hughes G.M."/>
            <person name="Lavrichenko K."/>
            <person name="Devanna P."/>
            <person name="Winkler S."/>
            <person name="Jermiin L.S."/>
            <person name="Skirmuntt E.C."/>
            <person name="Katzourakis A."/>
            <person name="Burkitt-Gray L."/>
            <person name="Ray D.A."/>
            <person name="Sullivan K.A.M."/>
            <person name="Roscito J.G."/>
            <person name="Kirilenko B.M."/>
            <person name="Davalos L.M."/>
            <person name="Corthals A.P."/>
            <person name="Power M.L."/>
            <person name="Jones G."/>
            <person name="Ransome R.D."/>
            <person name="Dechmann D.K.N."/>
            <person name="Locatelli A.G."/>
            <person name="Puechmaille S.J."/>
            <person name="Fedrigo O."/>
            <person name="Jarvis E.D."/>
            <person name="Hiller M."/>
            <person name="Vernes S.C."/>
            <person name="Myers E.W."/>
            <person name="Teeling E.C."/>
        </authorList>
    </citation>
    <scope>NUCLEOTIDE SEQUENCE [LARGE SCALE GENOMIC DNA]</scope>
    <source>
        <strain evidence="2">MMyoMyo1</strain>
        <tissue evidence="2">Flight muscle</tissue>
    </source>
</reference>